<evidence type="ECO:0000256" key="6">
    <source>
        <dbReference type="ARBA" id="ARBA00022729"/>
    </source>
</evidence>
<feature type="domain" description="TonB-dependent receptor-like beta-barrel" evidence="14">
    <location>
        <begin position="264"/>
        <end position="663"/>
    </location>
</feature>
<evidence type="ECO:0000256" key="2">
    <source>
        <dbReference type="ARBA" id="ARBA00009810"/>
    </source>
</evidence>
<keyword evidence="3 11" id="KW-0813">Transport</keyword>
<evidence type="ECO:0000256" key="12">
    <source>
        <dbReference type="RuleBase" id="RU003357"/>
    </source>
</evidence>
<keyword evidence="7 12" id="KW-0798">TonB box</keyword>
<dbReference type="GO" id="GO:0009279">
    <property type="term" value="C:cell outer membrane"/>
    <property type="evidence" value="ECO:0007669"/>
    <property type="project" value="UniProtKB-SubCell"/>
</dbReference>
<dbReference type="PANTHER" id="PTHR30069">
    <property type="entry name" value="TONB-DEPENDENT OUTER MEMBRANE RECEPTOR"/>
    <property type="match status" value="1"/>
</dbReference>
<evidence type="ECO:0000256" key="11">
    <source>
        <dbReference type="PROSITE-ProRule" id="PRU01360"/>
    </source>
</evidence>
<dbReference type="Pfam" id="PF07715">
    <property type="entry name" value="Plug"/>
    <property type="match status" value="1"/>
</dbReference>
<dbReference type="InterPro" id="IPR037066">
    <property type="entry name" value="Plug_dom_sf"/>
</dbReference>
<evidence type="ECO:0000313" key="17">
    <source>
        <dbReference type="Proteomes" id="UP000092713"/>
    </source>
</evidence>
<keyword evidence="4 11" id="KW-1134">Transmembrane beta strand</keyword>
<evidence type="ECO:0000256" key="4">
    <source>
        <dbReference type="ARBA" id="ARBA00022452"/>
    </source>
</evidence>
<feature type="signal peptide" evidence="13">
    <location>
        <begin position="1"/>
        <end position="20"/>
    </location>
</feature>
<accession>A0A1A7C2H0</accession>
<feature type="domain" description="TonB-dependent receptor plug" evidence="15">
    <location>
        <begin position="40"/>
        <end position="138"/>
    </location>
</feature>
<sequence>MRTTLLLCSLALPWPAAVRADDTLPSVTISVDRTAQRRNDTVSTITVGHDELIRQGDRALIDVLKRLPGVSVGGAPGAGQGQQIALHGLGQGYTLVMLDGVAVPNDFALDSLDPELVERVEIRRAATAEFSAQAIAGAINIVLKKAAAKPQREFKLGASTSAGLHAGSATLQWSGKRQSLTYALAGTLSRTARASDIDEWDRNLDIDGNTTALRHVPQRETVRVYGLELAPRLSWAMADEASLAWQSLVSVKRLATRHLGMETAYVGGSSSYPDNHSDFDQESSTVRSDLQWLRKLGAGASLDVKLGVNYNHRSNDFVFEGRGPGPERVLRATHLVDSGVDDAGVTFSGSYRLQLGEHHLLAAGWDAGRRRRADFRRERQLLAGAEPALSDEAYAATAARLALYAQDEWEVSARWSLYLGLRWEGLRTASGQVNVRSQVWSPLLQSLWKLRGEDQLRLALTRTYKAPEIFELLPRRYTVDNGNSATNPDTRGNPALRPELAWGIDAAYEYYPAKGVLLGLSGSLRQVKGVMRDQLYLAGERWVATPVNGGDALVRGLELEAKLPLGAVDLRANLARNWSRVTGVPGPDNRLDSQLPWSASAGGDYRLARLPLSLGASFTYQAGVRARISNSMLAYAGVKRELDAYALWKWSDKLRLRMSGANLLGQRHVTRGVFDDGDGRMLRSVSAASDPTWRLMLEGSL</sequence>
<evidence type="ECO:0000256" key="8">
    <source>
        <dbReference type="ARBA" id="ARBA00023136"/>
    </source>
</evidence>
<dbReference type="Pfam" id="PF00593">
    <property type="entry name" value="TonB_dep_Rec_b-barrel"/>
    <property type="match status" value="1"/>
</dbReference>
<reference evidence="16 17" key="1">
    <citation type="submission" date="2016-04" db="EMBL/GenBank/DDBJ databases">
        <title>Draft genome sequence of Janthinobacterium psychrotolerans sp. nov., isolated from freshwater sediments in Denmark.</title>
        <authorList>
            <person name="Gong X."/>
            <person name="Skrivergaard S."/>
            <person name="Korsgaard B.S."/>
            <person name="Schreiber L."/>
            <person name="Marshall I.P."/>
            <person name="Finster K."/>
            <person name="Schramm A."/>
        </authorList>
    </citation>
    <scope>NUCLEOTIDE SEQUENCE [LARGE SCALE GENOMIC DNA]</scope>
    <source>
        <strain evidence="16 17">S3-2</strain>
    </source>
</reference>
<evidence type="ECO:0000256" key="7">
    <source>
        <dbReference type="ARBA" id="ARBA00023077"/>
    </source>
</evidence>
<gene>
    <name evidence="16" type="ORF">ASR47_101461</name>
</gene>
<dbReference type="InterPro" id="IPR039426">
    <property type="entry name" value="TonB-dep_rcpt-like"/>
</dbReference>
<dbReference type="InterPro" id="IPR000531">
    <property type="entry name" value="Beta-barrel_TonB"/>
</dbReference>
<evidence type="ECO:0000259" key="15">
    <source>
        <dbReference type="Pfam" id="PF07715"/>
    </source>
</evidence>
<proteinExistence type="inferred from homology"/>
<dbReference type="RefSeq" id="WP_065307198.1">
    <property type="nucleotide sequence ID" value="NZ_LOCQ01000049.1"/>
</dbReference>
<dbReference type="GO" id="GO:0044718">
    <property type="term" value="P:siderophore transmembrane transport"/>
    <property type="evidence" value="ECO:0007669"/>
    <property type="project" value="TreeGrafter"/>
</dbReference>
<keyword evidence="9" id="KW-0675">Receptor</keyword>
<dbReference type="PROSITE" id="PS52016">
    <property type="entry name" value="TONB_DEPENDENT_REC_3"/>
    <property type="match status" value="1"/>
</dbReference>
<dbReference type="SUPFAM" id="SSF56935">
    <property type="entry name" value="Porins"/>
    <property type="match status" value="1"/>
</dbReference>
<evidence type="ECO:0000313" key="16">
    <source>
        <dbReference type="EMBL" id="OBV40146.1"/>
    </source>
</evidence>
<evidence type="ECO:0000256" key="3">
    <source>
        <dbReference type="ARBA" id="ARBA00022448"/>
    </source>
</evidence>
<dbReference type="GO" id="GO:0015344">
    <property type="term" value="F:siderophore uptake transmembrane transporter activity"/>
    <property type="evidence" value="ECO:0007669"/>
    <property type="project" value="TreeGrafter"/>
</dbReference>
<evidence type="ECO:0000256" key="9">
    <source>
        <dbReference type="ARBA" id="ARBA00023170"/>
    </source>
</evidence>
<protein>
    <submittedName>
        <fullName evidence="16">Iron complex outermembrane recepter protein</fullName>
    </submittedName>
</protein>
<keyword evidence="10 11" id="KW-0998">Cell outer membrane</keyword>
<comment type="subcellular location">
    <subcellularLocation>
        <location evidence="1 11">Cell outer membrane</location>
        <topology evidence="1 11">Multi-pass membrane protein</topology>
    </subcellularLocation>
</comment>
<dbReference type="AlphaFoldDB" id="A0A1A7C2H0"/>
<keyword evidence="6 13" id="KW-0732">Signal</keyword>
<comment type="similarity">
    <text evidence="2 11 12">Belongs to the TonB-dependent receptor family.</text>
</comment>
<evidence type="ECO:0000256" key="10">
    <source>
        <dbReference type="ARBA" id="ARBA00023237"/>
    </source>
</evidence>
<keyword evidence="17" id="KW-1185">Reference proteome</keyword>
<dbReference type="Gene3D" id="2.40.170.20">
    <property type="entry name" value="TonB-dependent receptor, beta-barrel domain"/>
    <property type="match status" value="1"/>
</dbReference>
<dbReference type="EMBL" id="LOCQ01000049">
    <property type="protein sequence ID" value="OBV40146.1"/>
    <property type="molecule type" value="Genomic_DNA"/>
</dbReference>
<evidence type="ECO:0000256" key="5">
    <source>
        <dbReference type="ARBA" id="ARBA00022692"/>
    </source>
</evidence>
<keyword evidence="5 11" id="KW-0812">Transmembrane</keyword>
<name>A0A1A7C2H0_9BURK</name>
<dbReference type="STRING" id="1747903.ASR47_101461"/>
<dbReference type="Gene3D" id="2.170.130.10">
    <property type="entry name" value="TonB-dependent receptor, plug domain"/>
    <property type="match status" value="1"/>
</dbReference>
<keyword evidence="8 11" id="KW-0472">Membrane</keyword>
<organism evidence="16 17">
    <name type="scientific">Janthinobacterium psychrotolerans</name>
    <dbReference type="NCBI Taxonomy" id="1747903"/>
    <lineage>
        <taxon>Bacteria</taxon>
        <taxon>Pseudomonadati</taxon>
        <taxon>Pseudomonadota</taxon>
        <taxon>Betaproteobacteria</taxon>
        <taxon>Burkholderiales</taxon>
        <taxon>Oxalobacteraceae</taxon>
        <taxon>Janthinobacterium</taxon>
    </lineage>
</organism>
<dbReference type="InterPro" id="IPR012910">
    <property type="entry name" value="Plug_dom"/>
</dbReference>
<dbReference type="InterPro" id="IPR036942">
    <property type="entry name" value="Beta-barrel_TonB_sf"/>
</dbReference>
<dbReference type="Proteomes" id="UP000092713">
    <property type="component" value="Unassembled WGS sequence"/>
</dbReference>
<evidence type="ECO:0000256" key="13">
    <source>
        <dbReference type="SAM" id="SignalP"/>
    </source>
</evidence>
<comment type="caution">
    <text evidence="16">The sequence shown here is derived from an EMBL/GenBank/DDBJ whole genome shotgun (WGS) entry which is preliminary data.</text>
</comment>
<evidence type="ECO:0000256" key="1">
    <source>
        <dbReference type="ARBA" id="ARBA00004571"/>
    </source>
</evidence>
<feature type="chain" id="PRO_5008355613" evidence="13">
    <location>
        <begin position="21"/>
        <end position="701"/>
    </location>
</feature>
<dbReference type="PATRIC" id="fig|1747903.4.peg.3772"/>
<dbReference type="PANTHER" id="PTHR30069:SF29">
    <property type="entry name" value="HEMOGLOBIN AND HEMOGLOBIN-HAPTOGLOBIN-BINDING PROTEIN 1-RELATED"/>
    <property type="match status" value="1"/>
</dbReference>
<evidence type="ECO:0000259" key="14">
    <source>
        <dbReference type="Pfam" id="PF00593"/>
    </source>
</evidence>